<organism evidence="2 3">
    <name type="scientific">Flavobacterium davisii</name>
    <dbReference type="NCBI Taxonomy" id="2906077"/>
    <lineage>
        <taxon>Bacteria</taxon>
        <taxon>Pseudomonadati</taxon>
        <taxon>Bacteroidota</taxon>
        <taxon>Flavobacteriia</taxon>
        <taxon>Flavobacteriales</taxon>
        <taxon>Flavobacteriaceae</taxon>
        <taxon>Flavobacterium</taxon>
    </lineage>
</organism>
<reference evidence="2 3" key="1">
    <citation type="submission" date="2024-02" db="EMBL/GenBank/DDBJ databases">
        <title>Comparative Genomic Analysis of Flavobacterium Species Causing Columnaris Disease of Freshwater Fish in Thailand: Insights into Virulence and Resistance Mechanisms.</title>
        <authorList>
            <person name="Nguyen D."/>
            <person name="Chokmangmeepisarn P."/>
            <person name="Khianchaikhan K."/>
            <person name="Morishita M."/>
            <person name="Bunnoy A."/>
            <person name="Rodkhum C."/>
        </authorList>
    </citation>
    <scope>NUCLEOTIDE SEQUENCE [LARGE SCALE GENOMIC DNA]</scope>
    <source>
        <strain evidence="2 3">KCRT2007</strain>
    </source>
</reference>
<dbReference type="RefSeq" id="WP_308726915.1">
    <property type="nucleotide sequence ID" value="NZ_JAZGZR010000033.1"/>
</dbReference>
<dbReference type="Gene3D" id="1.10.10.1810">
    <property type="entry name" value="RNA ligase"/>
    <property type="match status" value="1"/>
</dbReference>
<evidence type="ECO:0000313" key="2">
    <source>
        <dbReference type="EMBL" id="MFK7050591.1"/>
    </source>
</evidence>
<accession>A0ABW8PSK7</accession>
<protein>
    <recommendedName>
        <fullName evidence="1">RNA ligase 2 C-terminal domain-containing protein</fullName>
    </recommendedName>
</protein>
<gene>
    <name evidence="2" type="ORF">V3Q77_11900</name>
</gene>
<dbReference type="Proteomes" id="UP001621813">
    <property type="component" value="Unassembled WGS sequence"/>
</dbReference>
<dbReference type="Pfam" id="PF18043">
    <property type="entry name" value="T4_Rnl2_C"/>
    <property type="match status" value="1"/>
</dbReference>
<dbReference type="InterPro" id="IPR041948">
    <property type="entry name" value="Rnl1/2_C_sf"/>
</dbReference>
<dbReference type="InterPro" id="IPR040609">
    <property type="entry name" value="Rnl2_C"/>
</dbReference>
<evidence type="ECO:0000259" key="1">
    <source>
        <dbReference type="Pfam" id="PF18043"/>
    </source>
</evidence>
<evidence type="ECO:0000313" key="3">
    <source>
        <dbReference type="Proteomes" id="UP001621813"/>
    </source>
</evidence>
<comment type="caution">
    <text evidence="2">The sequence shown here is derived from an EMBL/GenBank/DDBJ whole genome shotgun (WGS) entry which is preliminary data.</text>
</comment>
<sequence>MGLIKSFVTENRLYNVLSKEGEFHPKRIGKLMGWMSQDVMTDFKKEHETILESLEKESQKAINKRLNVLIISVIKEEFMTFKV</sequence>
<keyword evidence="3" id="KW-1185">Reference proteome</keyword>
<name>A0ABW8PSK7_9FLAO</name>
<proteinExistence type="predicted"/>
<feature type="domain" description="RNA ligase 2 C-terminal" evidence="1">
    <location>
        <begin position="3"/>
        <end position="68"/>
    </location>
</feature>
<dbReference type="EMBL" id="JAZGZR010000033">
    <property type="protein sequence ID" value="MFK7050591.1"/>
    <property type="molecule type" value="Genomic_DNA"/>
</dbReference>